<dbReference type="Gene3D" id="3.40.50.1950">
    <property type="entry name" value="Flavin prenyltransferase-like"/>
    <property type="match status" value="1"/>
</dbReference>
<accession>A0A8T9B022</accession>
<evidence type="ECO:0000313" key="5">
    <source>
        <dbReference type="Proteomes" id="UP000469559"/>
    </source>
</evidence>
<sequence>MEERPHSLRSRFLESLPKPSSSSSSSSLADMRVNEPPKLRVLIASNGSKDIAQAQALVVRLSNNPKIETRAIVDEDAHSTRRLSQETLTLKNRLFRSGRKVSEAESEVERSQIDWYKQQAYDLCDWADMMVLAPIDADTFAKMLHGITDCFLLEILRGWDVSKKILLVPGMTTAMWENPITKKQLSKVRRKWQWVRVLQPILWHYESERIPAKCFVSWDGFSELVGVIKNQAELMTIGHDVDIATSSAATSDSWNTKTDKLLPPELWSTIFEYVGDWEIARALEVYTNLPIPLEWRRPGVPKDEVQVYMRSLERVILTSSVQQIIHKLNAAPKEMKYLSGLCVKLIIKFCLTEILTYLETNLKEVFLISFNQKLLPTKASTVYGRTEILEWWRTSPTFLSKTYTAEAIDGASKSGFVNVLDWWRKSGLDLKYTESALEQASSKGHILVLEWWKQASLHQGNFYIDADVRHHHGSPMPAERDEHLEMHPPLRLKPGKALLAAAQNNQPHVLRWWDNSGIPIGHAESVAKIASAQGHVDVLDAWRELRGDKMAFDNRILIEPTKNGHVEVLEWWKQFNRAQKDRAGPRAEYKTCDIEEALEDSVGSEGEAFAVKKWWAQNGLNLGVQQNYIACPMDTSEARIYSVVLPELSISTLASPLLDHPSQKRFSLPVLHKRIRVLDLDETSFRSSLYKQQSECGCGLQGLGLSDCLQEVFILQLKRGEFDGIVELMSRRISVGNVWVVDMEV</sequence>
<dbReference type="GO" id="GO:0071513">
    <property type="term" value="C:phosphopantothenoylcysteine decarboxylase complex"/>
    <property type="evidence" value="ECO:0007669"/>
    <property type="project" value="TreeGrafter"/>
</dbReference>
<feature type="non-terminal residue" evidence="4">
    <location>
        <position position="745"/>
    </location>
</feature>
<protein>
    <recommendedName>
        <fullName evidence="3">Flavoprotein domain-containing protein</fullName>
    </recommendedName>
</protein>
<evidence type="ECO:0000256" key="2">
    <source>
        <dbReference type="SAM" id="MobiDB-lite"/>
    </source>
</evidence>
<dbReference type="Proteomes" id="UP000469559">
    <property type="component" value="Unassembled WGS sequence"/>
</dbReference>
<organism evidence="4 5">
    <name type="scientific">Lachnellula arida</name>
    <dbReference type="NCBI Taxonomy" id="1316785"/>
    <lineage>
        <taxon>Eukaryota</taxon>
        <taxon>Fungi</taxon>
        <taxon>Dikarya</taxon>
        <taxon>Ascomycota</taxon>
        <taxon>Pezizomycotina</taxon>
        <taxon>Leotiomycetes</taxon>
        <taxon>Helotiales</taxon>
        <taxon>Lachnaceae</taxon>
        <taxon>Lachnellula</taxon>
    </lineage>
</organism>
<dbReference type="SUPFAM" id="SSF140860">
    <property type="entry name" value="Pseudo ankyrin repeat-like"/>
    <property type="match status" value="1"/>
</dbReference>
<dbReference type="EMBL" id="QGMF01001157">
    <property type="protein sequence ID" value="TVY13015.1"/>
    <property type="molecule type" value="Genomic_DNA"/>
</dbReference>
<dbReference type="GO" id="GO:0015937">
    <property type="term" value="P:coenzyme A biosynthetic process"/>
    <property type="evidence" value="ECO:0007669"/>
    <property type="project" value="TreeGrafter"/>
</dbReference>
<evidence type="ECO:0000313" key="4">
    <source>
        <dbReference type="EMBL" id="TVY13015.1"/>
    </source>
</evidence>
<reference evidence="4 5" key="1">
    <citation type="submission" date="2018-05" db="EMBL/GenBank/DDBJ databases">
        <title>Whole genome sequencing for identification of molecular markers to develop diagnostic detection tools for the regulated plant pathogen Lachnellula willkommii.</title>
        <authorList>
            <person name="Giroux E."/>
            <person name="Bilodeau G."/>
        </authorList>
    </citation>
    <scope>NUCLEOTIDE SEQUENCE [LARGE SCALE GENOMIC DNA]</scope>
    <source>
        <strain evidence="4 5">CBS 203.66</strain>
    </source>
</reference>
<comment type="similarity">
    <text evidence="1">Belongs to the HFCD (homooligomeric flavin containing Cys decarboxylase) superfamily.</text>
</comment>
<keyword evidence="5" id="KW-1185">Reference proteome</keyword>
<dbReference type="Pfam" id="PF02441">
    <property type="entry name" value="Flavoprotein"/>
    <property type="match status" value="1"/>
</dbReference>
<dbReference type="InterPro" id="IPR003382">
    <property type="entry name" value="Flavoprotein"/>
</dbReference>
<dbReference type="OrthoDB" id="70387at2759"/>
<feature type="domain" description="Flavoprotein" evidence="3">
    <location>
        <begin position="40"/>
        <end position="197"/>
    </location>
</feature>
<dbReference type="PANTHER" id="PTHR14359:SF21">
    <property type="entry name" value="FLAVOPROTEIN DOMAIN-CONTAINING PROTEIN"/>
    <property type="match status" value="1"/>
</dbReference>
<proteinExistence type="inferred from homology"/>
<comment type="caution">
    <text evidence="4">The sequence shown here is derived from an EMBL/GenBank/DDBJ whole genome shotgun (WGS) entry which is preliminary data.</text>
</comment>
<evidence type="ECO:0000259" key="3">
    <source>
        <dbReference type="Pfam" id="PF02441"/>
    </source>
</evidence>
<feature type="region of interest" description="Disordered" evidence="2">
    <location>
        <begin position="1"/>
        <end position="31"/>
    </location>
</feature>
<dbReference type="PANTHER" id="PTHR14359">
    <property type="entry name" value="HOMO-OLIGOMERIC FLAVIN CONTAINING CYS DECARBOXYLASE FAMILY"/>
    <property type="match status" value="1"/>
</dbReference>
<name>A0A8T9B022_9HELO</name>
<dbReference type="GO" id="GO:0004633">
    <property type="term" value="F:phosphopantothenoylcysteine decarboxylase activity"/>
    <property type="evidence" value="ECO:0007669"/>
    <property type="project" value="TreeGrafter"/>
</dbReference>
<dbReference type="InterPro" id="IPR036551">
    <property type="entry name" value="Flavin_trans-like"/>
</dbReference>
<dbReference type="GO" id="GO:0010181">
    <property type="term" value="F:FMN binding"/>
    <property type="evidence" value="ECO:0007669"/>
    <property type="project" value="TreeGrafter"/>
</dbReference>
<gene>
    <name evidence="4" type="primary">MIMI_L696</name>
    <name evidence="4" type="ORF">LARI1_G009034</name>
</gene>
<evidence type="ECO:0000256" key="1">
    <source>
        <dbReference type="ARBA" id="ARBA00038350"/>
    </source>
</evidence>
<dbReference type="AlphaFoldDB" id="A0A8T9B022"/>
<dbReference type="SUPFAM" id="SSF52507">
    <property type="entry name" value="Homo-oligomeric flavin-containing Cys decarboxylases, HFCD"/>
    <property type="match status" value="1"/>
</dbReference>